<organism evidence="1 2">
    <name type="scientific">Persea americana</name>
    <name type="common">Avocado</name>
    <dbReference type="NCBI Taxonomy" id="3435"/>
    <lineage>
        <taxon>Eukaryota</taxon>
        <taxon>Viridiplantae</taxon>
        <taxon>Streptophyta</taxon>
        <taxon>Embryophyta</taxon>
        <taxon>Tracheophyta</taxon>
        <taxon>Spermatophyta</taxon>
        <taxon>Magnoliopsida</taxon>
        <taxon>Magnoliidae</taxon>
        <taxon>Laurales</taxon>
        <taxon>Lauraceae</taxon>
        <taxon>Persea</taxon>
    </lineage>
</organism>
<dbReference type="EMBL" id="CM056812">
    <property type="protein sequence ID" value="KAJ8618215.1"/>
    <property type="molecule type" value="Genomic_DNA"/>
</dbReference>
<comment type="caution">
    <text evidence="1">The sequence shown here is derived from an EMBL/GenBank/DDBJ whole genome shotgun (WGS) entry which is preliminary data.</text>
</comment>
<reference evidence="1 2" key="1">
    <citation type="journal article" date="2022" name="Hortic Res">
        <title>A haplotype resolved chromosomal level avocado genome allows analysis of novel avocado genes.</title>
        <authorList>
            <person name="Nath O."/>
            <person name="Fletcher S.J."/>
            <person name="Hayward A."/>
            <person name="Shaw L.M."/>
            <person name="Masouleh A.K."/>
            <person name="Furtado A."/>
            <person name="Henry R.J."/>
            <person name="Mitter N."/>
        </authorList>
    </citation>
    <scope>NUCLEOTIDE SEQUENCE [LARGE SCALE GENOMIC DNA]</scope>
    <source>
        <strain evidence="2">cv. Hass</strain>
    </source>
</reference>
<protein>
    <submittedName>
        <fullName evidence="1">Uncharacterized protein</fullName>
    </submittedName>
</protein>
<sequence length="214" mass="23430">MEKQARSKSAVLSFLSKTAAAAFSKPPFSPGREKNSIKLKGHTAKGLSGPIISIVPSEARRKSKNGSFREQEPTSPKVSCIGQIKHKKKICHAKRVPPPIQDRKKIFAVGRVFRGAKAGRRKSDADADKVVGSAAGVPSLGQMKRFSSGRDALANFDWEDGGESDEEEFRVPHSAPLERGGVGVVLEPRAEVNLWKRRSREPPRPLQLNCKKKT</sequence>
<dbReference type="Proteomes" id="UP001234297">
    <property type="component" value="Chromosome 4"/>
</dbReference>
<gene>
    <name evidence="1" type="ORF">MRB53_014401</name>
</gene>
<keyword evidence="2" id="KW-1185">Reference proteome</keyword>
<evidence type="ECO:0000313" key="1">
    <source>
        <dbReference type="EMBL" id="KAJ8618215.1"/>
    </source>
</evidence>
<accession>A0ACC2KAT9</accession>
<proteinExistence type="predicted"/>
<name>A0ACC2KAT9_PERAE</name>
<evidence type="ECO:0000313" key="2">
    <source>
        <dbReference type="Proteomes" id="UP001234297"/>
    </source>
</evidence>